<evidence type="ECO:0000313" key="6">
    <source>
        <dbReference type="Proteomes" id="UP001642409"/>
    </source>
</evidence>
<reference evidence="4 6" key="2">
    <citation type="submission" date="2024-07" db="EMBL/GenBank/DDBJ databases">
        <authorList>
            <person name="Akdeniz Z."/>
        </authorList>
    </citation>
    <scope>NUCLEOTIDE SEQUENCE [LARGE SCALE GENOMIC DNA]</scope>
</reference>
<keyword evidence="6" id="KW-1185">Reference proteome</keyword>
<comment type="caution">
    <text evidence="2">The sequence shown here is derived from an EMBL/GenBank/DDBJ whole genome shotgun (WGS) entry which is preliminary data.</text>
</comment>
<dbReference type="EMBL" id="CATOUU010000673">
    <property type="protein sequence ID" value="CAI9940068.1"/>
    <property type="molecule type" value="Genomic_DNA"/>
</dbReference>
<keyword evidence="1" id="KW-1133">Transmembrane helix</keyword>
<dbReference type="AlphaFoldDB" id="A0AA86NE66"/>
<name>A0AA86NE66_9EUKA</name>
<reference evidence="2" key="1">
    <citation type="submission" date="2023-06" db="EMBL/GenBank/DDBJ databases">
        <authorList>
            <person name="Kurt Z."/>
        </authorList>
    </citation>
    <scope>NUCLEOTIDE SEQUENCE</scope>
</reference>
<accession>A0AA86NE66</accession>
<keyword evidence="1" id="KW-0812">Transmembrane</keyword>
<organism evidence="2">
    <name type="scientific">Hexamita inflata</name>
    <dbReference type="NCBI Taxonomy" id="28002"/>
    <lineage>
        <taxon>Eukaryota</taxon>
        <taxon>Metamonada</taxon>
        <taxon>Diplomonadida</taxon>
        <taxon>Hexamitidae</taxon>
        <taxon>Hexamitinae</taxon>
        <taxon>Hexamita</taxon>
    </lineage>
</organism>
<protein>
    <submittedName>
        <fullName evidence="4">Hypothetical_protein</fullName>
    </submittedName>
</protein>
<dbReference type="Proteomes" id="UP001642409">
    <property type="component" value="Unassembled WGS sequence"/>
</dbReference>
<sequence>MKISLDFEKPTLTKDPNETFRNLLRNTSQDLFNKDYNEHSNELNNLSNFQQQVKMRLQQNNPLLYIERDIQQKQIDRFRPVAYVGQQDLICKYCDNILQQGYDLNCGCTVCALCCQSFNGTVVSEPTLILTNVYVIIALENQITVFMLIITYSINSAVHFFFTSSFK</sequence>
<evidence type="ECO:0000313" key="5">
    <source>
        <dbReference type="EMBL" id="CAL6109466.1"/>
    </source>
</evidence>
<evidence type="ECO:0000313" key="4">
    <source>
        <dbReference type="EMBL" id="CAL6054645.1"/>
    </source>
</evidence>
<dbReference type="EMBL" id="CAXDID020000203">
    <property type="protein sequence ID" value="CAL6054645.1"/>
    <property type="molecule type" value="Genomic_DNA"/>
</dbReference>
<proteinExistence type="predicted"/>
<dbReference type="EMBL" id="CAXDID020000669">
    <property type="protein sequence ID" value="CAL6109466.1"/>
    <property type="molecule type" value="Genomic_DNA"/>
</dbReference>
<evidence type="ECO:0000256" key="1">
    <source>
        <dbReference type="SAM" id="Phobius"/>
    </source>
</evidence>
<evidence type="ECO:0000313" key="2">
    <source>
        <dbReference type="EMBL" id="CAI9918122.1"/>
    </source>
</evidence>
<evidence type="ECO:0000313" key="3">
    <source>
        <dbReference type="EMBL" id="CAI9940068.1"/>
    </source>
</evidence>
<keyword evidence="1" id="KW-0472">Membrane</keyword>
<feature type="transmembrane region" description="Helical" evidence="1">
    <location>
        <begin position="143"/>
        <end position="162"/>
    </location>
</feature>
<gene>
    <name evidence="3" type="ORF">HINF_LOCUS27713</name>
    <name evidence="4" type="ORF">HINF_LOCUS46164</name>
    <name evidence="2" type="ORF">HINF_LOCUS5767</name>
    <name evidence="5" type="ORF">HINF_LOCUS75459</name>
</gene>
<dbReference type="EMBL" id="CATOUU010000151">
    <property type="protein sequence ID" value="CAI9918122.1"/>
    <property type="molecule type" value="Genomic_DNA"/>
</dbReference>